<comment type="caution">
    <text evidence="2">The sequence shown here is derived from an EMBL/GenBank/DDBJ whole genome shotgun (WGS) entry which is preliminary data.</text>
</comment>
<sequence length="179" mass="20442">MEQFEVEPGDGYGGVPGLLEPPPPPINWNLLRADEAESEWRDLDMWVRWLKTTFGLPPTIVPPFWHRHDELVWELSALHTHFLNCYDETASPSAPIGWMRDFADARHRLRDWVAICGTRLDRDRPTRQTPWPGEPATESTGTAGEIEIRDRAADFESFVRADVDERREAEAGLCHAAPT</sequence>
<proteinExistence type="predicted"/>
<dbReference type="Proteomes" id="UP001499882">
    <property type="component" value="Unassembled WGS sequence"/>
</dbReference>
<dbReference type="EMBL" id="BAABKN010000037">
    <property type="protein sequence ID" value="GAA4759739.1"/>
    <property type="molecule type" value="Genomic_DNA"/>
</dbReference>
<organism evidence="2 3">
    <name type="scientific">Nocardioides endophyticus</name>
    <dbReference type="NCBI Taxonomy" id="1353775"/>
    <lineage>
        <taxon>Bacteria</taxon>
        <taxon>Bacillati</taxon>
        <taxon>Actinomycetota</taxon>
        <taxon>Actinomycetes</taxon>
        <taxon>Propionibacteriales</taxon>
        <taxon>Nocardioidaceae</taxon>
        <taxon>Nocardioides</taxon>
    </lineage>
</organism>
<accession>A0ABP8ZM81</accession>
<gene>
    <name evidence="2" type="ORF">GCM10023350_52480</name>
</gene>
<reference evidence="3" key="1">
    <citation type="journal article" date="2019" name="Int. J. Syst. Evol. Microbiol.">
        <title>The Global Catalogue of Microorganisms (GCM) 10K type strain sequencing project: providing services to taxonomists for standard genome sequencing and annotation.</title>
        <authorList>
            <consortium name="The Broad Institute Genomics Platform"/>
            <consortium name="The Broad Institute Genome Sequencing Center for Infectious Disease"/>
            <person name="Wu L."/>
            <person name="Ma J."/>
        </authorList>
    </citation>
    <scope>NUCLEOTIDE SEQUENCE [LARGE SCALE GENOMIC DNA]</scope>
    <source>
        <strain evidence="3">JCM 18532</strain>
    </source>
</reference>
<keyword evidence="3" id="KW-1185">Reference proteome</keyword>
<name>A0ABP8ZM81_9ACTN</name>
<protein>
    <recommendedName>
        <fullName evidence="4">DUF4913 domain-containing protein</fullName>
    </recommendedName>
</protein>
<evidence type="ECO:0000313" key="3">
    <source>
        <dbReference type="Proteomes" id="UP001499882"/>
    </source>
</evidence>
<evidence type="ECO:0008006" key="4">
    <source>
        <dbReference type="Google" id="ProtNLM"/>
    </source>
</evidence>
<feature type="region of interest" description="Disordered" evidence="1">
    <location>
        <begin position="123"/>
        <end position="145"/>
    </location>
</feature>
<evidence type="ECO:0000313" key="2">
    <source>
        <dbReference type="EMBL" id="GAA4759739.1"/>
    </source>
</evidence>
<evidence type="ECO:0000256" key="1">
    <source>
        <dbReference type="SAM" id="MobiDB-lite"/>
    </source>
</evidence>
<dbReference type="RefSeq" id="WP_345530108.1">
    <property type="nucleotide sequence ID" value="NZ_BAABKN010000037.1"/>
</dbReference>